<proteinExistence type="predicted"/>
<protein>
    <submittedName>
        <fullName evidence="1">Uncharacterized protein</fullName>
    </submittedName>
</protein>
<organism evidence="1 2">
    <name type="scientific">Flavobacterium procerum</name>
    <dbReference type="NCBI Taxonomy" id="1455569"/>
    <lineage>
        <taxon>Bacteria</taxon>
        <taxon>Pseudomonadati</taxon>
        <taxon>Bacteroidota</taxon>
        <taxon>Flavobacteriia</taxon>
        <taxon>Flavobacteriales</taxon>
        <taxon>Flavobacteriaceae</taxon>
        <taxon>Flavobacterium</taxon>
    </lineage>
</organism>
<name>A0ABV6BZI5_9FLAO</name>
<dbReference type="EMBL" id="JBHLYW010000029">
    <property type="protein sequence ID" value="MFC0080147.1"/>
    <property type="molecule type" value="Genomic_DNA"/>
</dbReference>
<evidence type="ECO:0000313" key="2">
    <source>
        <dbReference type="Proteomes" id="UP001589734"/>
    </source>
</evidence>
<dbReference type="Proteomes" id="UP001589734">
    <property type="component" value="Unassembled WGS sequence"/>
</dbReference>
<reference evidence="1 2" key="1">
    <citation type="submission" date="2024-09" db="EMBL/GenBank/DDBJ databases">
        <authorList>
            <person name="Sun Q."/>
            <person name="Mori K."/>
        </authorList>
    </citation>
    <scope>NUCLEOTIDE SEQUENCE [LARGE SCALE GENOMIC DNA]</scope>
    <source>
        <strain evidence="1 2">CGMCC 1.12926</strain>
    </source>
</reference>
<keyword evidence="2" id="KW-1185">Reference proteome</keyword>
<gene>
    <name evidence="1" type="ORF">ACFFLS_24090</name>
</gene>
<accession>A0ABV6BZI5</accession>
<comment type="caution">
    <text evidence="1">The sequence shown here is derived from an EMBL/GenBank/DDBJ whole genome shotgun (WGS) entry which is preliminary data.</text>
</comment>
<evidence type="ECO:0000313" key="1">
    <source>
        <dbReference type="EMBL" id="MFC0080147.1"/>
    </source>
</evidence>
<sequence length="260" mass="30061">MEKVKFSRLELYDLVWKLPMNHIVRQYNIPRLRIKDACFKLEVPLPGSTYWTKSPYLKAPKPELSPVYFGNSHIEIVKKGYELQLRKTSKATPLLDLAQEIRSDLKAPLKVSRSLKKPKQIIERTKLFWTDKEISIDVFSRSEGVLFFNVSNKKLLRALCFMDALIKLLEHRGHHFELGEKGSGLVVIHNKIITVTLREALKRIPPKIGEDASNYVSSGEFILRISNGLVQKEFRDKKVLLEDMLVVIVAKIELFGYEEL</sequence>
<dbReference type="RefSeq" id="WP_379682864.1">
    <property type="nucleotide sequence ID" value="NZ_JBHLYW010000029.1"/>
</dbReference>